<reference evidence="1" key="1">
    <citation type="submission" date="2019-03" db="EMBL/GenBank/DDBJ databases">
        <title>Largest Complete Mitochondrial Genome of a Gymnosperm, Sitka Spruce (Picea sitchensis), Indicates Complex Physical Structure.</title>
        <authorList>
            <person name="Jackman S.D."/>
            <person name="Coombe L."/>
            <person name="Warren R."/>
            <person name="Kirk H."/>
            <person name="Trinh E."/>
            <person name="McLeod T."/>
            <person name="Pleasance S."/>
            <person name="Pandoh P."/>
            <person name="Zhao Y."/>
            <person name="Coope R."/>
            <person name="Bousquet J."/>
            <person name="Bohlmann J.C."/>
            <person name="Jones S.J.M."/>
            <person name="Birol I."/>
        </authorList>
    </citation>
    <scope>NUCLEOTIDE SEQUENCE</scope>
    <source>
        <strain evidence="1">Q903</strain>
    </source>
</reference>
<accession>A0A6B9XTL8</accession>
<organism evidence="1">
    <name type="scientific">Picea sitchensis</name>
    <name type="common">Sitka spruce</name>
    <name type="synonym">Pinus sitchensis</name>
    <dbReference type="NCBI Taxonomy" id="3332"/>
    <lineage>
        <taxon>Eukaryota</taxon>
        <taxon>Viridiplantae</taxon>
        <taxon>Streptophyta</taxon>
        <taxon>Embryophyta</taxon>
        <taxon>Tracheophyta</taxon>
        <taxon>Spermatophyta</taxon>
        <taxon>Pinopsida</taxon>
        <taxon>Pinidae</taxon>
        <taxon>Conifers I</taxon>
        <taxon>Pinales</taxon>
        <taxon>Pinaceae</taxon>
        <taxon>Picea</taxon>
    </lineage>
</organism>
<dbReference type="AlphaFoldDB" id="A0A6B9XTL8"/>
<keyword evidence="1" id="KW-0496">Mitochondrion</keyword>
<protein>
    <submittedName>
        <fullName evidence="1">Uncharacterized protein</fullName>
    </submittedName>
</protein>
<evidence type="ECO:0000313" key="1">
    <source>
        <dbReference type="EMBL" id="QHR91398.1"/>
    </source>
</evidence>
<dbReference type="EMBL" id="MK697702">
    <property type="protein sequence ID" value="QHR91398.1"/>
    <property type="molecule type" value="Genomic_DNA"/>
</dbReference>
<proteinExistence type="predicted"/>
<geneLocation type="mitochondrion" evidence="1"/>
<name>A0A6B9XTL8_PICSI</name>
<sequence length="71" mass="8007">MEGRALAAGLLEVLFLLLALARSVLFIDRSRIFGSGLPANQNRKKGPISEPAFFLFLYEISDDYETIRPFM</sequence>
<gene>
    <name evidence="1" type="primary">orf05464</name>
    <name evidence="1" type="ORF">Q903MT_gene5432</name>
</gene>